<reference evidence="3" key="1">
    <citation type="submission" date="2020-10" db="EMBL/GenBank/DDBJ databases">
        <authorList>
            <person name="Gilroy R."/>
        </authorList>
    </citation>
    <scope>NUCLEOTIDE SEQUENCE</scope>
    <source>
        <strain evidence="3">ChiSjej4B22-8148</strain>
    </source>
</reference>
<keyword evidence="1" id="KW-0732">Signal</keyword>
<sequence length="271" mass="30351">MRKEWGIMKRKCLKASLAAAAALCLAACFTFAAGAEEGNRWDYTTEKDAEGNITIHFSEASVTLPASWSGNCAMSINSDSVDFFHIDSRDLWTQELGYANGGNLFSICYTQTLDYLDLPSFETLGNGADGIYYATTPTDVQGYYDNDQVMAEFTDMSDDVQWVLDNIQINGSSGSTVEISSSSDYILPQSSTEYLDESDLTGMSADQVQMAINEIYARHHRKFVLQDVQAYFDSKSWYDGYVEADEFDTRVMNQYEAANINLMVEYMEKIS</sequence>
<dbReference type="Gene3D" id="1.20.58.1690">
    <property type="match status" value="1"/>
</dbReference>
<evidence type="ECO:0000313" key="4">
    <source>
        <dbReference type="Proteomes" id="UP000886757"/>
    </source>
</evidence>
<organism evidence="3 4">
    <name type="scientific">Candidatus Choladousia intestinavium</name>
    <dbReference type="NCBI Taxonomy" id="2840727"/>
    <lineage>
        <taxon>Bacteria</taxon>
        <taxon>Bacillati</taxon>
        <taxon>Bacillota</taxon>
        <taxon>Clostridia</taxon>
        <taxon>Lachnospirales</taxon>
        <taxon>Lachnospiraceae</taxon>
        <taxon>Lachnospiraceae incertae sedis</taxon>
        <taxon>Candidatus Choladousia</taxon>
    </lineage>
</organism>
<name>A0A9D1A9N3_9FIRM</name>
<feature type="chain" id="PRO_5038789384" evidence="1">
    <location>
        <begin position="33"/>
        <end position="271"/>
    </location>
</feature>
<comment type="caution">
    <text evidence="3">The sequence shown here is derived from an EMBL/GenBank/DDBJ whole genome shotgun (WGS) entry which is preliminary data.</text>
</comment>
<gene>
    <name evidence="3" type="ORF">IAB31_01705</name>
</gene>
<evidence type="ECO:0000313" key="3">
    <source>
        <dbReference type="EMBL" id="HIR12620.1"/>
    </source>
</evidence>
<dbReference type="Pfam" id="PF13308">
    <property type="entry name" value="YARHG"/>
    <property type="match status" value="1"/>
</dbReference>
<evidence type="ECO:0000259" key="2">
    <source>
        <dbReference type="SMART" id="SM01324"/>
    </source>
</evidence>
<dbReference type="InterPro" id="IPR038434">
    <property type="entry name" value="YARHG_sf"/>
</dbReference>
<dbReference type="AlphaFoldDB" id="A0A9D1A9N3"/>
<dbReference type="SMART" id="SM01324">
    <property type="entry name" value="YARHG"/>
    <property type="match status" value="1"/>
</dbReference>
<feature type="domain" description="YARHG" evidence="2">
    <location>
        <begin position="183"/>
        <end position="268"/>
    </location>
</feature>
<reference evidence="3" key="2">
    <citation type="journal article" date="2021" name="PeerJ">
        <title>Extensive microbial diversity within the chicken gut microbiome revealed by metagenomics and culture.</title>
        <authorList>
            <person name="Gilroy R."/>
            <person name="Ravi A."/>
            <person name="Getino M."/>
            <person name="Pursley I."/>
            <person name="Horton D.L."/>
            <person name="Alikhan N.F."/>
            <person name="Baker D."/>
            <person name="Gharbi K."/>
            <person name="Hall N."/>
            <person name="Watson M."/>
            <person name="Adriaenssens E.M."/>
            <person name="Foster-Nyarko E."/>
            <person name="Jarju S."/>
            <person name="Secka A."/>
            <person name="Antonio M."/>
            <person name="Oren A."/>
            <person name="Chaudhuri R.R."/>
            <person name="La Ragione R."/>
            <person name="Hildebrand F."/>
            <person name="Pallen M.J."/>
        </authorList>
    </citation>
    <scope>NUCLEOTIDE SEQUENCE</scope>
    <source>
        <strain evidence="3">ChiSjej4B22-8148</strain>
    </source>
</reference>
<dbReference type="Proteomes" id="UP000886757">
    <property type="component" value="Unassembled WGS sequence"/>
</dbReference>
<protein>
    <submittedName>
        <fullName evidence="3">YARHG domain-containing protein</fullName>
    </submittedName>
</protein>
<dbReference type="EMBL" id="DVGK01000026">
    <property type="protein sequence ID" value="HIR12620.1"/>
    <property type="molecule type" value="Genomic_DNA"/>
</dbReference>
<dbReference type="InterPro" id="IPR025582">
    <property type="entry name" value="YARHG_dom"/>
</dbReference>
<proteinExistence type="predicted"/>
<accession>A0A9D1A9N3</accession>
<feature type="signal peptide" evidence="1">
    <location>
        <begin position="1"/>
        <end position="32"/>
    </location>
</feature>
<evidence type="ECO:0000256" key="1">
    <source>
        <dbReference type="SAM" id="SignalP"/>
    </source>
</evidence>